<dbReference type="OrthoDB" id="435282at2759"/>
<dbReference type="SUPFAM" id="SSF53335">
    <property type="entry name" value="S-adenosyl-L-methionine-dependent methyltransferases"/>
    <property type="match status" value="1"/>
</dbReference>
<dbReference type="PROSITE" id="PS51686">
    <property type="entry name" value="SAM_MT_RSMB_NOP"/>
    <property type="match status" value="1"/>
</dbReference>
<dbReference type="VEuPathDB" id="MicrosporidiaDB:M153_8730001476"/>
<evidence type="ECO:0000259" key="6">
    <source>
        <dbReference type="PROSITE" id="PS51686"/>
    </source>
</evidence>
<feature type="domain" description="SAM-dependent MTase RsmB/NOP-type" evidence="6">
    <location>
        <begin position="85"/>
        <end position="354"/>
    </location>
</feature>
<comment type="similarity">
    <text evidence="5">Belongs to the class I-like SAM-binding methyltransferase superfamily. RsmB/NOP family.</text>
</comment>
<protein>
    <submittedName>
        <fullName evidence="7">Proliferation-associated nucleolar protein (NOL1)</fullName>
    </submittedName>
</protein>
<dbReference type="InterPro" id="IPR001678">
    <property type="entry name" value="MeTrfase_RsmB-F_NOP2_dom"/>
</dbReference>
<comment type="caution">
    <text evidence="7">The sequence shown here is derived from an EMBL/GenBank/DDBJ whole genome shotgun (WGS) entry which is preliminary data.</text>
</comment>
<keyword evidence="1 5" id="KW-0489">Methyltransferase</keyword>
<evidence type="ECO:0000256" key="4">
    <source>
        <dbReference type="ARBA" id="ARBA00022884"/>
    </source>
</evidence>
<feature type="binding site" evidence="5">
    <location>
        <position position="202"/>
    </location>
    <ligand>
        <name>S-adenosyl-L-methionine</name>
        <dbReference type="ChEBI" id="CHEBI:59789"/>
    </ligand>
</feature>
<evidence type="ECO:0000256" key="3">
    <source>
        <dbReference type="ARBA" id="ARBA00022691"/>
    </source>
</evidence>
<dbReference type="InterPro" id="IPR049560">
    <property type="entry name" value="MeTrfase_RsmB-F_NOP2_cat"/>
</dbReference>
<keyword evidence="8" id="KW-1185">Reference proteome</keyword>
<evidence type="ECO:0000256" key="2">
    <source>
        <dbReference type="ARBA" id="ARBA00022679"/>
    </source>
</evidence>
<dbReference type="Pfam" id="PF01189">
    <property type="entry name" value="Methyltr_RsmB-F"/>
    <property type="match status" value="1"/>
</dbReference>
<name>A0A0R0LVN3_9MICR</name>
<dbReference type="GO" id="GO:0008173">
    <property type="term" value="F:RNA methyltransferase activity"/>
    <property type="evidence" value="ECO:0007669"/>
    <property type="project" value="InterPro"/>
</dbReference>
<dbReference type="GO" id="GO:0003723">
    <property type="term" value="F:RNA binding"/>
    <property type="evidence" value="ECO:0007669"/>
    <property type="project" value="UniProtKB-UniRule"/>
</dbReference>
<sequence>MYKKQADKLRQILVHRKPLSFFKKDRDYLILKKVVENREQIAHIIELNGLKDKDRLFLIIKIYQEYLMKEKNTGPYGRLIIRKKYVRMNTLAPSLPNKENNTENDNFLPENQALNKTQIQMIQNYGLKETGLPFLYELPLNRSIKLSVQRQYIIQNLPTVLPPLLLNPQMHSTVIDACAAPGNKTSHLAAIMRNTGKIYAYERDEYRFNTLKENLDACHVKNTVCLNENFLNNKMPAEYILLDPSCTGSGIHLNYKENEKNTASFHVEQVCLLKKALRNESAKRVVYSTCSIHEKENEEVVASVIRHFYKEWRLEKIETDFGRKGSKKYEFHENVLYFDRGETIGFFCAVFVRKKHFGSTDTE</sequence>
<dbReference type="EMBL" id="LGUB01000333">
    <property type="protein sequence ID" value="KRH93449.1"/>
    <property type="molecule type" value="Genomic_DNA"/>
</dbReference>
<comment type="caution">
    <text evidence="5">Lacks conserved residue(s) required for the propagation of feature annotation.</text>
</comment>
<reference evidence="7 8" key="1">
    <citation type="submission" date="2015-07" db="EMBL/GenBank/DDBJ databases">
        <title>The genome of Pseudoloma neurophilia, a relevant intracellular parasite of the zebrafish.</title>
        <authorList>
            <person name="Ndikumana S."/>
            <person name="Pelin A."/>
            <person name="Sanders J."/>
            <person name="Corradi N."/>
        </authorList>
    </citation>
    <scope>NUCLEOTIDE SEQUENCE [LARGE SCALE GENOMIC DNA]</scope>
    <source>
        <strain evidence="7 8">MK1</strain>
    </source>
</reference>
<dbReference type="Proteomes" id="UP000051530">
    <property type="component" value="Unassembled WGS sequence"/>
</dbReference>
<evidence type="ECO:0000313" key="8">
    <source>
        <dbReference type="Proteomes" id="UP000051530"/>
    </source>
</evidence>
<evidence type="ECO:0000256" key="5">
    <source>
        <dbReference type="PROSITE-ProRule" id="PRU01023"/>
    </source>
</evidence>
<dbReference type="AlphaFoldDB" id="A0A0R0LVN3"/>
<feature type="binding site" evidence="5">
    <location>
        <position position="243"/>
    </location>
    <ligand>
        <name>S-adenosyl-L-methionine</name>
        <dbReference type="ChEBI" id="CHEBI:59789"/>
    </ligand>
</feature>
<organism evidence="7 8">
    <name type="scientific">Pseudoloma neurophilia</name>
    <dbReference type="NCBI Taxonomy" id="146866"/>
    <lineage>
        <taxon>Eukaryota</taxon>
        <taxon>Fungi</taxon>
        <taxon>Fungi incertae sedis</taxon>
        <taxon>Microsporidia</taxon>
        <taxon>Pseudoloma</taxon>
    </lineage>
</organism>
<feature type="active site" description="Nucleophile" evidence="5">
    <location>
        <position position="290"/>
    </location>
</feature>
<gene>
    <name evidence="7" type="ORF">M153_8730001476</name>
</gene>
<dbReference type="PANTHER" id="PTHR22807:SF4">
    <property type="entry name" value="28S RRNA (CYTOSINE-C(5))-METHYLTRANSFERASE"/>
    <property type="match status" value="1"/>
</dbReference>
<dbReference type="GO" id="GO:0070475">
    <property type="term" value="P:rRNA base methylation"/>
    <property type="evidence" value="ECO:0007669"/>
    <property type="project" value="TreeGrafter"/>
</dbReference>
<keyword evidence="4 5" id="KW-0694">RNA-binding</keyword>
<dbReference type="PRINTS" id="PR02008">
    <property type="entry name" value="RCMTFAMILY"/>
</dbReference>
<feature type="binding site" evidence="5">
    <location>
        <begin position="178"/>
        <end position="184"/>
    </location>
    <ligand>
        <name>S-adenosyl-L-methionine</name>
        <dbReference type="ChEBI" id="CHEBI:59789"/>
    </ligand>
</feature>
<evidence type="ECO:0000256" key="1">
    <source>
        <dbReference type="ARBA" id="ARBA00022603"/>
    </source>
</evidence>
<keyword evidence="3 5" id="KW-0949">S-adenosyl-L-methionine</keyword>
<dbReference type="InterPro" id="IPR023267">
    <property type="entry name" value="RCMT"/>
</dbReference>
<keyword evidence="2 5" id="KW-0808">Transferase</keyword>
<accession>A0A0R0LVN3</accession>
<dbReference type="PANTHER" id="PTHR22807">
    <property type="entry name" value="NOP2 YEAST -RELATED NOL1/NOP2/FMU SUN DOMAIN-CONTAINING"/>
    <property type="match status" value="1"/>
</dbReference>
<dbReference type="Gene3D" id="3.40.50.150">
    <property type="entry name" value="Vaccinia Virus protein VP39"/>
    <property type="match status" value="1"/>
</dbReference>
<proteinExistence type="inferred from homology"/>
<evidence type="ECO:0000313" key="7">
    <source>
        <dbReference type="EMBL" id="KRH93449.1"/>
    </source>
</evidence>
<dbReference type="InterPro" id="IPR029063">
    <property type="entry name" value="SAM-dependent_MTases_sf"/>
</dbReference>
<dbReference type="GO" id="GO:0005730">
    <property type="term" value="C:nucleolus"/>
    <property type="evidence" value="ECO:0007669"/>
    <property type="project" value="TreeGrafter"/>
</dbReference>